<organism evidence="2 3">
    <name type="scientific">Pseudonocardia hydrocarbonoxydans</name>
    <dbReference type="NCBI Taxonomy" id="76726"/>
    <lineage>
        <taxon>Bacteria</taxon>
        <taxon>Bacillati</taxon>
        <taxon>Actinomycetota</taxon>
        <taxon>Actinomycetes</taxon>
        <taxon>Pseudonocardiales</taxon>
        <taxon>Pseudonocardiaceae</taxon>
        <taxon>Pseudonocardia</taxon>
    </lineage>
</organism>
<dbReference type="GO" id="GO:0003677">
    <property type="term" value="F:DNA binding"/>
    <property type="evidence" value="ECO:0007669"/>
    <property type="project" value="InterPro"/>
</dbReference>
<comment type="caution">
    <text evidence="2">The sequence shown here is derived from an EMBL/GenBank/DDBJ whole genome shotgun (WGS) entry which is preliminary data.</text>
</comment>
<dbReference type="SMART" id="SM00530">
    <property type="entry name" value="HTH_XRE"/>
    <property type="match status" value="1"/>
</dbReference>
<feature type="domain" description="HTH cro/C1-type" evidence="1">
    <location>
        <begin position="33"/>
        <end position="86"/>
    </location>
</feature>
<dbReference type="PROSITE" id="PS50943">
    <property type="entry name" value="HTH_CROC1"/>
    <property type="match status" value="1"/>
</dbReference>
<keyword evidence="3" id="KW-1185">Reference proteome</keyword>
<dbReference type="InterPro" id="IPR010982">
    <property type="entry name" value="Lambda_DNA-bd_dom_sf"/>
</dbReference>
<evidence type="ECO:0000259" key="1">
    <source>
        <dbReference type="PROSITE" id="PS50943"/>
    </source>
</evidence>
<proteinExistence type="predicted"/>
<dbReference type="Proteomes" id="UP000320338">
    <property type="component" value="Unassembled WGS sequence"/>
</dbReference>
<dbReference type="InterPro" id="IPR001387">
    <property type="entry name" value="Cro/C1-type_HTH"/>
</dbReference>
<protein>
    <recommendedName>
        <fullName evidence="1">HTH cro/C1-type domain-containing protein</fullName>
    </recommendedName>
</protein>
<reference evidence="2 3" key="1">
    <citation type="submission" date="2019-06" db="EMBL/GenBank/DDBJ databases">
        <title>Whole genome shotgun sequence of Pseudonocardia hydrocarbonoxydans NBRC 14498.</title>
        <authorList>
            <person name="Hosoyama A."/>
            <person name="Uohara A."/>
            <person name="Ohji S."/>
            <person name="Ichikawa N."/>
        </authorList>
    </citation>
    <scope>NUCLEOTIDE SEQUENCE [LARGE SCALE GENOMIC DNA]</scope>
    <source>
        <strain evidence="2 3">NBRC 14498</strain>
    </source>
</reference>
<dbReference type="CDD" id="cd00093">
    <property type="entry name" value="HTH_XRE"/>
    <property type="match status" value="1"/>
</dbReference>
<dbReference type="EMBL" id="BJNG01000037">
    <property type="protein sequence ID" value="GEC21847.1"/>
    <property type="molecule type" value="Genomic_DNA"/>
</dbReference>
<evidence type="ECO:0000313" key="2">
    <source>
        <dbReference type="EMBL" id="GEC21847.1"/>
    </source>
</evidence>
<sequence length="101" mass="10766">MKDNYTGITIGVMVRVPLTPAERERGEQLGAVLRAARADRSLVEVAAESGISPETLRKIETGRIPTPAFFTVAALAQTLGLSLDELVTPGRSGARQYGRTA</sequence>
<dbReference type="AlphaFoldDB" id="A0A4Y3WSJ9"/>
<dbReference type="Gene3D" id="1.10.260.40">
    <property type="entry name" value="lambda repressor-like DNA-binding domains"/>
    <property type="match status" value="1"/>
</dbReference>
<accession>A0A4Y3WSJ9</accession>
<dbReference type="SUPFAM" id="SSF47413">
    <property type="entry name" value="lambda repressor-like DNA-binding domains"/>
    <property type="match status" value="1"/>
</dbReference>
<dbReference type="Pfam" id="PF13560">
    <property type="entry name" value="HTH_31"/>
    <property type="match status" value="1"/>
</dbReference>
<gene>
    <name evidence="2" type="ORF">PHY01_41300</name>
</gene>
<name>A0A4Y3WSJ9_9PSEU</name>
<evidence type="ECO:0000313" key="3">
    <source>
        <dbReference type="Proteomes" id="UP000320338"/>
    </source>
</evidence>